<name>A0ABS7BEF1_9ACTN</name>
<accession>A0ABS7BEF1</accession>
<dbReference type="InterPro" id="IPR025534">
    <property type="entry name" value="DUF4420"/>
</dbReference>
<dbReference type="EMBL" id="JAHXZI010000026">
    <property type="protein sequence ID" value="MBW6439256.1"/>
    <property type="molecule type" value="Genomic_DNA"/>
</dbReference>
<reference evidence="1 3" key="1">
    <citation type="journal article" date="2013" name="Antonie Van Leeuwenhoek">
        <title>Actinoplanes hulinensis sp. nov., a novel actinomycete isolated from soybean root (Glycine max (L.) Merr).</title>
        <authorList>
            <person name="Shen Y."/>
            <person name="Liu C."/>
            <person name="Wang X."/>
            <person name="Zhao J."/>
            <person name="Jia F."/>
            <person name="Zhang Y."/>
            <person name="Wang L."/>
            <person name="Yang D."/>
            <person name="Xiang W."/>
        </authorList>
    </citation>
    <scope>NUCLEOTIDE SEQUENCE [LARGE SCALE GENOMIC DNA]</scope>
    <source>
        <strain evidence="1 3">NEAU-M9</strain>
    </source>
</reference>
<evidence type="ECO:0000313" key="3">
    <source>
        <dbReference type="Proteomes" id="UP001519863"/>
    </source>
</evidence>
<keyword evidence="3" id="KW-1185">Reference proteome</keyword>
<dbReference type="EMBL" id="JAHXZI010000026">
    <property type="protein sequence ID" value="MBW6439267.1"/>
    <property type="molecule type" value="Genomic_DNA"/>
</dbReference>
<evidence type="ECO:0000313" key="1">
    <source>
        <dbReference type="EMBL" id="MBW6439256.1"/>
    </source>
</evidence>
<sequence length="327" mass="35737">MITPARDRHLSRDGLADYVARVPAAIAVPGEPSCRIDFEPQRHELSLRTPYQGTDAPDVARYENVRTSVVDDAGSLWAEIVVRYDDNEYEAYLLISDIADLIQQDGLPFPAAVDTALSTFGALLTRAGALSAERQIGLYGEMIFLESCIRQLGPATAVESWKGHAANEHDFVFQTFTCEIKTTRTERRRHTISGLDQLDPVPGAPLWLISVQITTATSVSGRSLAQLVDDVRAATGPAAPTLGQALGLAGWRERDRSLYREPWRLRALPAAFPVNNDFPSLNRQMIKSACPRPELIVGATYTVDLTNLTPGTPPAPAHSFITGDHHG</sequence>
<reference evidence="1" key="2">
    <citation type="submission" date="2021-07" db="EMBL/GenBank/DDBJ databases">
        <authorList>
            <person name="Luo X."/>
        </authorList>
    </citation>
    <scope>NUCLEOTIDE SEQUENCE</scope>
    <source>
        <strain evidence="1">NEAU-M9</strain>
    </source>
</reference>
<evidence type="ECO:0000313" key="2">
    <source>
        <dbReference type="EMBL" id="MBW6439267.1"/>
    </source>
</evidence>
<dbReference type="Proteomes" id="UP001519863">
    <property type="component" value="Unassembled WGS sequence"/>
</dbReference>
<comment type="caution">
    <text evidence="1">The sequence shown here is derived from an EMBL/GenBank/DDBJ whole genome shotgun (WGS) entry which is preliminary data.</text>
</comment>
<organism evidence="1 3">
    <name type="scientific">Actinoplanes hulinensis</name>
    <dbReference type="NCBI Taxonomy" id="1144547"/>
    <lineage>
        <taxon>Bacteria</taxon>
        <taxon>Bacillati</taxon>
        <taxon>Actinomycetota</taxon>
        <taxon>Actinomycetes</taxon>
        <taxon>Micromonosporales</taxon>
        <taxon>Micromonosporaceae</taxon>
        <taxon>Actinoplanes</taxon>
    </lineage>
</organism>
<dbReference type="Pfam" id="PF14390">
    <property type="entry name" value="DUF4420"/>
    <property type="match status" value="1"/>
</dbReference>
<gene>
    <name evidence="1" type="ORF">KZ829_36590</name>
    <name evidence="2" type="ORF">KZ829_36645</name>
</gene>
<dbReference type="RefSeq" id="WP_220148426.1">
    <property type="nucleotide sequence ID" value="NZ_JAHXZI010000026.1"/>
</dbReference>
<protein>
    <submittedName>
        <fullName evidence="1">PD-(D/E)XK motif protein</fullName>
    </submittedName>
</protein>
<proteinExistence type="predicted"/>